<comment type="caution">
    <text evidence="1">The sequence shown here is derived from an EMBL/GenBank/DDBJ whole genome shotgun (WGS) entry which is preliminary data.</text>
</comment>
<keyword evidence="2" id="KW-1185">Reference proteome</keyword>
<sequence length="55" mass="6208">MSQPATDDKRSKLLKKSIDSLIQTGNHSGLDAHQQRLMNKFLKELHHAQHAKSST</sequence>
<gene>
    <name evidence="1" type="ORF">XYCOK13_10720</name>
</gene>
<name>A0A8J4GZT9_9BACL</name>
<dbReference type="AlphaFoldDB" id="A0A8J4GZT9"/>
<organism evidence="1 2">
    <name type="scientific">Xylanibacillus composti</name>
    <dbReference type="NCBI Taxonomy" id="1572762"/>
    <lineage>
        <taxon>Bacteria</taxon>
        <taxon>Bacillati</taxon>
        <taxon>Bacillota</taxon>
        <taxon>Bacilli</taxon>
        <taxon>Bacillales</taxon>
        <taxon>Paenibacillaceae</taxon>
        <taxon>Xylanibacillus</taxon>
    </lineage>
</organism>
<proteinExistence type="predicted"/>
<protein>
    <submittedName>
        <fullName evidence="1">Uncharacterized protein</fullName>
    </submittedName>
</protein>
<reference evidence="1" key="1">
    <citation type="submission" date="2021-04" db="EMBL/GenBank/DDBJ databases">
        <title>Draft genome sequence of Xylanibacillus composti strain K13.</title>
        <authorList>
            <person name="Uke A."/>
            <person name="Chhe C."/>
            <person name="Baramee S."/>
            <person name="Kosugi A."/>
        </authorList>
    </citation>
    <scope>NUCLEOTIDE SEQUENCE</scope>
    <source>
        <strain evidence="1">K13</strain>
    </source>
</reference>
<evidence type="ECO:0000313" key="1">
    <source>
        <dbReference type="EMBL" id="GIQ68248.1"/>
    </source>
</evidence>
<accession>A0A8J4GZT9</accession>
<evidence type="ECO:0000313" key="2">
    <source>
        <dbReference type="Proteomes" id="UP000677918"/>
    </source>
</evidence>
<dbReference type="EMBL" id="BOVK01000014">
    <property type="protein sequence ID" value="GIQ68248.1"/>
    <property type="molecule type" value="Genomic_DNA"/>
</dbReference>
<dbReference type="Proteomes" id="UP000677918">
    <property type="component" value="Unassembled WGS sequence"/>
</dbReference>